<keyword evidence="2" id="KW-1185">Reference proteome</keyword>
<organism evidence="1 2">
    <name type="scientific">Haloarcula hispanica tailed virus 2</name>
    <dbReference type="NCBI Taxonomy" id="1273751"/>
    <lineage>
        <taxon>Viruses</taxon>
        <taxon>Duplodnaviria</taxon>
        <taxon>Heunggongvirae</taxon>
        <taxon>Uroviricota</taxon>
        <taxon>Caudoviricetes</taxon>
        <taxon>Saparoviridae</taxon>
        <taxon>Halohivirus</taxon>
        <taxon>Halohivirus suolae</taxon>
        <taxon>Halohivirus HHTV2</taxon>
    </lineage>
</organism>
<reference evidence="1 2" key="1">
    <citation type="submission" date="2012-12" db="EMBL/GenBank/DDBJ databases">
        <authorList>
            <person name="Sencilo A."/>
            <person name="Jacobs-Sera D."/>
            <person name="Russell D.A."/>
            <person name="Ko C."/>
            <person name="Atanasova N."/>
            <person name="Osterlund E."/>
            <person name="Oksanen H.M."/>
            <person name="Bamford D.H."/>
            <person name="Hatfull G.F."/>
            <person name="Roine E."/>
            <person name="Hendrix R.W."/>
        </authorList>
    </citation>
    <scope>NUCLEOTIDE SEQUENCE [LARGE SCALE GENOMIC DNA]</scope>
</reference>
<sequence length="151" mass="16282">MPDLLPPEVREDLCREGLCIDHGSGTVGCPVKDVERAIQDRLSTPCVEEAAHRGVSQRGSKAWEVYRGNGERVHTSSACALNGEPLSKPQEGILAFLHDSDAGNRLYLITEGLGMPPEAIPDEYRTDVGPEDLCGSCAGDLKDALPEDVNR</sequence>
<dbReference type="GeneID" id="16194337"/>
<gene>
    <name evidence="1" type="primary">25</name>
    <name evidence="1" type="ORF">HHTV2_25</name>
</gene>
<accession>R4T8I3</accession>
<dbReference type="KEGG" id="vg:16194337"/>
<dbReference type="Proteomes" id="UP000203112">
    <property type="component" value="Segment"/>
</dbReference>
<protein>
    <submittedName>
        <fullName evidence="1">Uncharacterized protein</fullName>
    </submittedName>
</protein>
<dbReference type="EMBL" id="KC292024">
    <property type="protein sequence ID" value="AGM11190.1"/>
    <property type="molecule type" value="Genomic_DNA"/>
</dbReference>
<proteinExistence type="predicted"/>
<evidence type="ECO:0000313" key="1">
    <source>
        <dbReference type="EMBL" id="AGM11190.1"/>
    </source>
</evidence>
<evidence type="ECO:0000313" key="2">
    <source>
        <dbReference type="Proteomes" id="UP000203112"/>
    </source>
</evidence>
<dbReference type="RefSeq" id="YP_008060334.1">
    <property type="nucleotide sequence ID" value="NC_021340.1"/>
</dbReference>
<name>R4T8I3_9CAUD</name>